<keyword evidence="2 4" id="KW-0521">NADP</keyword>
<dbReference type="GO" id="GO:0004735">
    <property type="term" value="F:pyrroline-5-carboxylate reductase activity"/>
    <property type="evidence" value="ECO:0007669"/>
    <property type="project" value="UniProtKB-UniRule"/>
</dbReference>
<comment type="pathway">
    <text evidence="4">Amino-acid biosynthesis; L-proline biosynthesis; L-proline from L-glutamate 5-semialdehyde: step 1/1.</text>
</comment>
<dbReference type="Pfam" id="PF03807">
    <property type="entry name" value="F420_oxidored"/>
    <property type="match status" value="1"/>
</dbReference>
<proteinExistence type="inferred from homology"/>
<dbReference type="GO" id="GO:0055129">
    <property type="term" value="P:L-proline biosynthetic process"/>
    <property type="evidence" value="ECO:0007669"/>
    <property type="project" value="UniProtKB-UniRule"/>
</dbReference>
<dbReference type="Proteomes" id="UP000541426">
    <property type="component" value="Unassembled WGS sequence"/>
</dbReference>
<comment type="subcellular location">
    <subcellularLocation>
        <location evidence="4">Cytoplasm</location>
    </subcellularLocation>
</comment>
<dbReference type="Pfam" id="PF14748">
    <property type="entry name" value="P5CR_dimer"/>
    <property type="match status" value="1"/>
</dbReference>
<evidence type="ECO:0000259" key="7">
    <source>
        <dbReference type="Pfam" id="PF14748"/>
    </source>
</evidence>
<feature type="domain" description="Pyrroline-5-carboxylate reductase catalytic N-terminal" evidence="6">
    <location>
        <begin position="9"/>
        <end position="80"/>
    </location>
</feature>
<dbReference type="Gene3D" id="3.40.50.720">
    <property type="entry name" value="NAD(P)-binding Rossmann-like Domain"/>
    <property type="match status" value="1"/>
</dbReference>
<evidence type="ECO:0000259" key="6">
    <source>
        <dbReference type="Pfam" id="PF03807"/>
    </source>
</evidence>
<dbReference type="SUPFAM" id="SSF51735">
    <property type="entry name" value="NAD(P)-binding Rossmann-fold domains"/>
    <property type="match status" value="1"/>
</dbReference>
<keyword evidence="9" id="KW-1185">Reference proteome</keyword>
<feature type="domain" description="Pyrroline-5-carboxylate reductase dimerisation" evidence="7">
    <location>
        <begin position="157"/>
        <end position="260"/>
    </location>
</feature>
<dbReference type="HAMAP" id="MF_01925">
    <property type="entry name" value="P5C_reductase"/>
    <property type="match status" value="1"/>
</dbReference>
<dbReference type="UniPathway" id="UPA00098">
    <property type="reaction ID" value="UER00361"/>
</dbReference>
<evidence type="ECO:0000313" key="9">
    <source>
        <dbReference type="Proteomes" id="UP000541426"/>
    </source>
</evidence>
<reference evidence="8 9" key="1">
    <citation type="submission" date="2020-08" db="EMBL/GenBank/DDBJ databases">
        <title>Genomic Encyclopedia of Type Strains, Phase IV (KMG-IV): sequencing the most valuable type-strain genomes for metagenomic binning, comparative biology and taxonomic classification.</title>
        <authorList>
            <person name="Goeker M."/>
        </authorList>
    </citation>
    <scope>NUCLEOTIDE SEQUENCE [LARGE SCALE GENOMIC DNA]</scope>
    <source>
        <strain evidence="8 9">DSM 102235</strain>
    </source>
</reference>
<comment type="similarity">
    <text evidence="1 4">Belongs to the pyrroline-5-carboxylate reductase family.</text>
</comment>
<comment type="catalytic activity">
    <reaction evidence="4">
        <text>L-proline + NAD(+) = (S)-1-pyrroline-5-carboxylate + NADH + 2 H(+)</text>
        <dbReference type="Rhea" id="RHEA:14105"/>
        <dbReference type="ChEBI" id="CHEBI:15378"/>
        <dbReference type="ChEBI" id="CHEBI:17388"/>
        <dbReference type="ChEBI" id="CHEBI:57540"/>
        <dbReference type="ChEBI" id="CHEBI:57945"/>
        <dbReference type="ChEBI" id="CHEBI:60039"/>
        <dbReference type="EC" id="1.5.1.2"/>
    </reaction>
</comment>
<evidence type="ECO:0000256" key="5">
    <source>
        <dbReference type="PIRSR" id="PIRSR000193-1"/>
    </source>
</evidence>
<dbReference type="PANTHER" id="PTHR11645">
    <property type="entry name" value="PYRROLINE-5-CARBOXYLATE REDUCTASE"/>
    <property type="match status" value="1"/>
</dbReference>
<evidence type="ECO:0000256" key="4">
    <source>
        <dbReference type="HAMAP-Rule" id="MF_01925"/>
    </source>
</evidence>
<accession>A0A7W6DK02</accession>
<keyword evidence="3 4" id="KW-0560">Oxidoreductase</keyword>
<dbReference type="InterPro" id="IPR008927">
    <property type="entry name" value="6-PGluconate_DH-like_C_sf"/>
</dbReference>
<sequence length="263" mass="27042">MTQTITTQTIGLIGSGMLGAAMARGWLDSGILTPDTLLIATRSGTSDVPGVEVVTDPQALVSRCDALLLCVPPDALPNVKMHAPNLPILSVVAGATQDRLSSLFGSARIIRAMSSPAAAQRLAFSPWIASAASTAADRQLAQHLFGALGKAAEVTDEHHIDVFTALTGPVPGFVAACAAAMSNHARSEGVPEEIATAAVKQLFLASGIAMTDDPRAPEALVQEMIDYAGTTAAGLSVLRDGPLRNALADGLRAATQRAKTIAE</sequence>
<organism evidence="8 9">
    <name type="scientific">Sagittula marina</name>
    <dbReference type="NCBI Taxonomy" id="943940"/>
    <lineage>
        <taxon>Bacteria</taxon>
        <taxon>Pseudomonadati</taxon>
        <taxon>Pseudomonadota</taxon>
        <taxon>Alphaproteobacteria</taxon>
        <taxon>Rhodobacterales</taxon>
        <taxon>Roseobacteraceae</taxon>
        <taxon>Sagittula</taxon>
    </lineage>
</organism>
<keyword evidence="4" id="KW-0641">Proline biosynthesis</keyword>
<comment type="catalytic activity">
    <reaction evidence="4">
        <text>L-proline + NADP(+) = (S)-1-pyrroline-5-carboxylate + NADPH + 2 H(+)</text>
        <dbReference type="Rhea" id="RHEA:14109"/>
        <dbReference type="ChEBI" id="CHEBI:15378"/>
        <dbReference type="ChEBI" id="CHEBI:17388"/>
        <dbReference type="ChEBI" id="CHEBI:57783"/>
        <dbReference type="ChEBI" id="CHEBI:58349"/>
        <dbReference type="ChEBI" id="CHEBI:60039"/>
        <dbReference type="EC" id="1.5.1.2"/>
    </reaction>
</comment>
<dbReference type="InterPro" id="IPR000304">
    <property type="entry name" value="Pyrroline-COOH_reductase"/>
</dbReference>
<dbReference type="EMBL" id="JACIEJ010000002">
    <property type="protein sequence ID" value="MBB3984458.1"/>
    <property type="molecule type" value="Genomic_DNA"/>
</dbReference>
<evidence type="ECO:0000256" key="3">
    <source>
        <dbReference type="ARBA" id="ARBA00023002"/>
    </source>
</evidence>
<dbReference type="InterPro" id="IPR028939">
    <property type="entry name" value="P5C_Rdtase_cat_N"/>
</dbReference>
<dbReference type="InterPro" id="IPR029036">
    <property type="entry name" value="P5CR_dimer"/>
</dbReference>
<name>A0A7W6DK02_9RHOB</name>
<dbReference type="InterPro" id="IPR036291">
    <property type="entry name" value="NAD(P)-bd_dom_sf"/>
</dbReference>
<protein>
    <recommendedName>
        <fullName evidence="4">Pyrroline-5-carboxylate reductase</fullName>
        <shortName evidence="4">P5C reductase</shortName>
        <shortName evidence="4">P5CR</shortName>
        <ecNumber evidence="4">1.5.1.2</ecNumber>
    </recommendedName>
    <alternativeName>
        <fullName evidence="4">PCA reductase</fullName>
    </alternativeName>
</protein>
<keyword evidence="4" id="KW-0028">Amino-acid biosynthesis</keyword>
<feature type="binding site" evidence="5">
    <location>
        <position position="41"/>
    </location>
    <ligand>
        <name>NADP(+)</name>
        <dbReference type="ChEBI" id="CHEBI:58349"/>
    </ligand>
</feature>
<dbReference type="GO" id="GO:0005737">
    <property type="term" value="C:cytoplasm"/>
    <property type="evidence" value="ECO:0007669"/>
    <property type="project" value="UniProtKB-SubCell"/>
</dbReference>
<comment type="caution">
    <text evidence="8">The sequence shown here is derived from an EMBL/GenBank/DDBJ whole genome shotgun (WGS) entry which is preliminary data.</text>
</comment>
<dbReference type="RefSeq" id="WP_183963082.1">
    <property type="nucleotide sequence ID" value="NZ_BAABBZ010000014.1"/>
</dbReference>
<gene>
    <name evidence="4" type="primary">proC</name>
    <name evidence="8" type="ORF">GGQ68_000774</name>
</gene>
<comment type="function">
    <text evidence="4">Catalyzes the reduction of 1-pyrroline-5-carboxylate (PCA) to L-proline.</text>
</comment>
<feature type="binding site" evidence="5">
    <location>
        <begin position="13"/>
        <end position="18"/>
    </location>
    <ligand>
        <name>NADP(+)</name>
        <dbReference type="ChEBI" id="CHEBI:58349"/>
    </ligand>
</feature>
<dbReference type="PIRSF" id="PIRSF000193">
    <property type="entry name" value="Pyrrol-5-carb_rd"/>
    <property type="match status" value="1"/>
</dbReference>
<dbReference type="Gene3D" id="1.10.3730.10">
    <property type="entry name" value="ProC C-terminal domain-like"/>
    <property type="match status" value="1"/>
</dbReference>
<evidence type="ECO:0000256" key="2">
    <source>
        <dbReference type="ARBA" id="ARBA00022857"/>
    </source>
</evidence>
<dbReference type="EC" id="1.5.1.2" evidence="4"/>
<dbReference type="AlphaFoldDB" id="A0A7W6DK02"/>
<dbReference type="SUPFAM" id="SSF48179">
    <property type="entry name" value="6-phosphogluconate dehydrogenase C-terminal domain-like"/>
    <property type="match status" value="1"/>
</dbReference>
<evidence type="ECO:0000313" key="8">
    <source>
        <dbReference type="EMBL" id="MBB3984458.1"/>
    </source>
</evidence>
<evidence type="ECO:0000256" key="1">
    <source>
        <dbReference type="ARBA" id="ARBA00005525"/>
    </source>
</evidence>
<dbReference type="PANTHER" id="PTHR11645:SF0">
    <property type="entry name" value="PYRROLINE-5-CARBOXYLATE REDUCTASE 3"/>
    <property type="match status" value="1"/>
</dbReference>
<keyword evidence="4" id="KW-0963">Cytoplasm</keyword>